<proteinExistence type="predicted"/>
<organism evidence="1 2">
    <name type="scientific">Malaciobacter mytili LMG 24559</name>
    <dbReference type="NCBI Taxonomy" id="1032238"/>
    <lineage>
        <taxon>Bacteria</taxon>
        <taxon>Pseudomonadati</taxon>
        <taxon>Campylobacterota</taxon>
        <taxon>Epsilonproteobacteria</taxon>
        <taxon>Campylobacterales</taxon>
        <taxon>Arcobacteraceae</taxon>
        <taxon>Malaciobacter</taxon>
    </lineage>
</organism>
<keyword evidence="2" id="KW-1185">Reference proteome</keyword>
<protein>
    <recommendedName>
        <fullName evidence="3">EF-hand domain-containing protein</fullName>
    </recommendedName>
</protein>
<dbReference type="EMBL" id="NXID01000010">
    <property type="protein sequence ID" value="RXK16327.1"/>
    <property type="molecule type" value="Genomic_DNA"/>
</dbReference>
<evidence type="ECO:0008006" key="3">
    <source>
        <dbReference type="Google" id="ProtNLM"/>
    </source>
</evidence>
<reference evidence="1 2" key="1">
    <citation type="submission" date="2017-09" db="EMBL/GenBank/DDBJ databases">
        <title>Genomics of the genus Arcobacter.</title>
        <authorList>
            <person name="Perez-Cataluna A."/>
            <person name="Figueras M.J."/>
            <person name="Salas-Masso N."/>
        </authorList>
    </citation>
    <scope>NUCLEOTIDE SEQUENCE [LARGE SCALE GENOMIC DNA]</scope>
    <source>
        <strain evidence="1 2">CECT 7386</strain>
    </source>
</reference>
<gene>
    <name evidence="1" type="ORF">CP985_04000</name>
</gene>
<accession>A0AAX2AH36</accession>
<sequence length="231" mass="26939">MEVFKQYTEYVNIVKNLKEPGDLYKGTKEENQAFEDIYTKANNQEVKVSTAKEFIKTLSSFELDILKKFANLSNEINPDKLSSEGAYNLLMHHYEKFDFNNDGLIEVGENKVVPHIPRKLSNIEKQALVDTFNSLAFKDIMLASMTIISTQEIVPTSIGLQYYEIEPSSETIKNRVTTFTNYLDNQITDFVTLSQNEEDEKVLHMYKRIFETFFHSYNKRVDELKKEDKNL</sequence>
<dbReference type="Proteomes" id="UP000290092">
    <property type="component" value="Unassembled WGS sequence"/>
</dbReference>
<dbReference type="AlphaFoldDB" id="A0AAX2AH36"/>
<evidence type="ECO:0000313" key="2">
    <source>
        <dbReference type="Proteomes" id="UP000290092"/>
    </source>
</evidence>
<comment type="caution">
    <text evidence="1">The sequence shown here is derived from an EMBL/GenBank/DDBJ whole genome shotgun (WGS) entry which is preliminary data.</text>
</comment>
<name>A0AAX2AH36_9BACT</name>
<dbReference type="KEGG" id="amyt:AMYT_0091"/>
<evidence type="ECO:0000313" key="1">
    <source>
        <dbReference type="EMBL" id="RXK16327.1"/>
    </source>
</evidence>
<dbReference type="RefSeq" id="WP_114840613.1">
    <property type="nucleotide sequence ID" value="NZ_CP031219.1"/>
</dbReference>